<dbReference type="Proteomes" id="UP001165678">
    <property type="component" value="Unassembled WGS sequence"/>
</dbReference>
<dbReference type="InterPro" id="IPR035965">
    <property type="entry name" value="PAS-like_dom_sf"/>
</dbReference>
<sequence length="577" mass="65062">MRWSRLCHHMGSLCSAIPRRSALHADSQRETLSAAIIDNLPGGVYRTDASSNTLLFMSHGARELIDGQLDELLADQTPFDVLIHPDDLCRWRGELAHAVSEGQRHEVLYRLKPGIGRHHPQTWVLDRGVVINERGRLFREGLLLDMTSHQRVQQHLAYVVDHDAVTGLWQRLPFINHLEQFAERGEGALFYLDIVRYSSINNELGHQAGDELLHQVAQRLSQCVSESSVMARMGADEFAVFVPDADRQHETMARLLTVLKPAYQIAGQFLAIDISIGLAQASSCSADVLIRQARLALQYARANNQISGEFEADLSHMETCRLPMEQALRDALARNEMEVYYQVQVDACSGQMVGAESLMRWRHPELGNVPPDSFIPLAEEMGLINALGRWSLECVCQQLVDWDRVGFYMPRVSVNVSALQLTPALIEEVERLLDRHDLAPSRLELEVTETQLMHDLALSHTILQTLRERGIAIALDDFGTGYSSLAYLASLPLDRLKIDKRFVDGVPDRLQERGVITAIISMALALDLDVIVEGVESRRQWHYLRDHQCRTLQGYLFGVAMPADEFMACRQAIAQQR</sequence>
<dbReference type="InterPro" id="IPR052155">
    <property type="entry name" value="Biofilm_reg_signaling"/>
</dbReference>
<dbReference type="EMBL" id="JAPIVE010000003">
    <property type="protein sequence ID" value="MCX2524994.1"/>
    <property type="molecule type" value="Genomic_DNA"/>
</dbReference>
<evidence type="ECO:0000313" key="4">
    <source>
        <dbReference type="EMBL" id="MCX2524994.1"/>
    </source>
</evidence>
<dbReference type="InterPro" id="IPR043128">
    <property type="entry name" value="Rev_trsase/Diguanyl_cyclase"/>
</dbReference>
<proteinExistence type="predicted"/>
<dbReference type="CDD" id="cd01949">
    <property type="entry name" value="GGDEF"/>
    <property type="match status" value="1"/>
</dbReference>
<dbReference type="Pfam" id="PF00563">
    <property type="entry name" value="EAL"/>
    <property type="match status" value="1"/>
</dbReference>
<evidence type="ECO:0000259" key="2">
    <source>
        <dbReference type="PROSITE" id="PS50883"/>
    </source>
</evidence>
<name>A0AA41ZGS9_9GAMM</name>
<dbReference type="Gene3D" id="3.20.20.450">
    <property type="entry name" value="EAL domain"/>
    <property type="match status" value="1"/>
</dbReference>
<feature type="domain" description="PAS" evidence="1">
    <location>
        <begin position="29"/>
        <end position="102"/>
    </location>
</feature>
<dbReference type="SMART" id="SM00052">
    <property type="entry name" value="EAL"/>
    <property type="match status" value="1"/>
</dbReference>
<dbReference type="RefSeq" id="WP_250938896.1">
    <property type="nucleotide sequence ID" value="NZ_JAMLJK010000003.1"/>
</dbReference>
<dbReference type="PROSITE" id="PS50887">
    <property type="entry name" value="GGDEF"/>
    <property type="match status" value="1"/>
</dbReference>
<dbReference type="SMART" id="SM00091">
    <property type="entry name" value="PAS"/>
    <property type="match status" value="1"/>
</dbReference>
<dbReference type="SMART" id="SM00267">
    <property type="entry name" value="GGDEF"/>
    <property type="match status" value="1"/>
</dbReference>
<dbReference type="CDD" id="cd01948">
    <property type="entry name" value="EAL"/>
    <property type="match status" value="1"/>
</dbReference>
<comment type="caution">
    <text evidence="4">The sequence shown here is derived from an EMBL/GenBank/DDBJ whole genome shotgun (WGS) entry which is preliminary data.</text>
</comment>
<accession>A0AA41ZGS9</accession>
<organism evidence="4 5">
    <name type="scientific">Larsenimonas rhizosphaerae</name>
    <dbReference type="NCBI Taxonomy" id="2944682"/>
    <lineage>
        <taxon>Bacteria</taxon>
        <taxon>Pseudomonadati</taxon>
        <taxon>Pseudomonadota</taxon>
        <taxon>Gammaproteobacteria</taxon>
        <taxon>Oceanospirillales</taxon>
        <taxon>Halomonadaceae</taxon>
        <taxon>Larsenimonas</taxon>
    </lineage>
</organism>
<dbReference type="InterPro" id="IPR029787">
    <property type="entry name" value="Nucleotide_cyclase"/>
</dbReference>
<gene>
    <name evidence="4" type="ORF">OQ287_12145</name>
</gene>
<dbReference type="InterPro" id="IPR000014">
    <property type="entry name" value="PAS"/>
</dbReference>
<dbReference type="InterPro" id="IPR001633">
    <property type="entry name" value="EAL_dom"/>
</dbReference>
<evidence type="ECO:0000259" key="3">
    <source>
        <dbReference type="PROSITE" id="PS50887"/>
    </source>
</evidence>
<dbReference type="PROSITE" id="PS50112">
    <property type="entry name" value="PAS"/>
    <property type="match status" value="1"/>
</dbReference>
<dbReference type="PANTHER" id="PTHR44757:SF2">
    <property type="entry name" value="BIOFILM ARCHITECTURE MAINTENANCE PROTEIN MBAA"/>
    <property type="match status" value="1"/>
</dbReference>
<feature type="domain" description="GGDEF" evidence="3">
    <location>
        <begin position="185"/>
        <end position="317"/>
    </location>
</feature>
<dbReference type="Pfam" id="PF00990">
    <property type="entry name" value="GGDEF"/>
    <property type="match status" value="1"/>
</dbReference>
<evidence type="ECO:0000259" key="1">
    <source>
        <dbReference type="PROSITE" id="PS50112"/>
    </source>
</evidence>
<dbReference type="Gene3D" id="3.30.70.270">
    <property type="match status" value="1"/>
</dbReference>
<dbReference type="InterPro" id="IPR000160">
    <property type="entry name" value="GGDEF_dom"/>
</dbReference>
<dbReference type="PROSITE" id="PS50883">
    <property type="entry name" value="EAL"/>
    <property type="match status" value="1"/>
</dbReference>
<dbReference type="SUPFAM" id="SSF55073">
    <property type="entry name" value="Nucleotide cyclase"/>
    <property type="match status" value="1"/>
</dbReference>
<keyword evidence="5" id="KW-1185">Reference proteome</keyword>
<dbReference type="SUPFAM" id="SSF55785">
    <property type="entry name" value="PYP-like sensor domain (PAS domain)"/>
    <property type="match status" value="1"/>
</dbReference>
<evidence type="ECO:0000313" key="5">
    <source>
        <dbReference type="Proteomes" id="UP001165678"/>
    </source>
</evidence>
<dbReference type="Gene3D" id="3.30.450.20">
    <property type="entry name" value="PAS domain"/>
    <property type="match status" value="1"/>
</dbReference>
<dbReference type="PANTHER" id="PTHR44757">
    <property type="entry name" value="DIGUANYLATE CYCLASE DGCP"/>
    <property type="match status" value="1"/>
</dbReference>
<dbReference type="InterPro" id="IPR035919">
    <property type="entry name" value="EAL_sf"/>
</dbReference>
<protein>
    <submittedName>
        <fullName evidence="4">GGDEF and EAL domain-containing protein</fullName>
    </submittedName>
</protein>
<dbReference type="NCBIfam" id="TIGR00254">
    <property type="entry name" value="GGDEF"/>
    <property type="match status" value="1"/>
</dbReference>
<reference evidence="4" key="1">
    <citation type="submission" date="2022-11" db="EMBL/GenBank/DDBJ databases">
        <title>Larsenimonas rhizosphaerae sp. nov., isolated from a tidal mudflat.</title>
        <authorList>
            <person name="Lee S.D."/>
            <person name="Kim I.S."/>
        </authorList>
    </citation>
    <scope>NUCLEOTIDE SEQUENCE</scope>
    <source>
        <strain evidence="4">GH2-1</strain>
    </source>
</reference>
<dbReference type="SUPFAM" id="SSF141868">
    <property type="entry name" value="EAL domain-like"/>
    <property type="match status" value="1"/>
</dbReference>
<feature type="domain" description="EAL" evidence="2">
    <location>
        <begin position="321"/>
        <end position="574"/>
    </location>
</feature>
<dbReference type="AlphaFoldDB" id="A0AA41ZGS9"/>